<dbReference type="PROSITE" id="PS50972">
    <property type="entry name" value="PTERIN_BINDING"/>
    <property type="match status" value="1"/>
</dbReference>
<dbReference type="PROSITE" id="PS51794">
    <property type="entry name" value="DAC"/>
    <property type="match status" value="1"/>
</dbReference>
<dbReference type="InterPro" id="IPR006390">
    <property type="entry name" value="DHP_synth_dom"/>
</dbReference>
<dbReference type="Gene3D" id="3.20.20.20">
    <property type="entry name" value="Dihydropteroate synthase-like"/>
    <property type="match status" value="1"/>
</dbReference>
<dbReference type="NCBIfam" id="TIGR00159">
    <property type="entry name" value="diadenylate cyclase CdaA"/>
    <property type="match status" value="1"/>
</dbReference>
<evidence type="ECO:0000256" key="1">
    <source>
        <dbReference type="ARBA" id="ARBA00000012"/>
    </source>
</evidence>
<dbReference type="PANTHER" id="PTHR20941">
    <property type="entry name" value="FOLATE SYNTHESIS PROTEINS"/>
    <property type="match status" value="1"/>
</dbReference>
<comment type="cofactor">
    <cofactor evidence="3">
        <name>Mg(2+)</name>
        <dbReference type="ChEBI" id="CHEBI:18420"/>
    </cofactor>
</comment>
<dbReference type="GO" id="GO:0004156">
    <property type="term" value="F:dihydropteroate synthase activity"/>
    <property type="evidence" value="ECO:0007669"/>
    <property type="project" value="UniProtKB-EC"/>
</dbReference>
<keyword evidence="21" id="KW-1185">Reference proteome</keyword>
<evidence type="ECO:0000256" key="13">
    <source>
        <dbReference type="ARBA" id="ARBA00022842"/>
    </source>
</evidence>
<feature type="transmembrane region" description="Helical" evidence="17">
    <location>
        <begin position="419"/>
        <end position="437"/>
    </location>
</feature>
<dbReference type="Pfam" id="PF07949">
    <property type="entry name" value="YbbR"/>
    <property type="match status" value="1"/>
</dbReference>
<evidence type="ECO:0000256" key="6">
    <source>
        <dbReference type="ARBA" id="ARBA00022475"/>
    </source>
</evidence>
<evidence type="ECO:0000313" key="20">
    <source>
        <dbReference type="EMBL" id="KAL1110076.1"/>
    </source>
</evidence>
<sequence length="877" mass="95701">MANYENWRIKIINPSREKIEKEIRLLGADGYCLGNWTKAHGAAVIVRDVRSPAATIIKQEALASGIDATVHRDTVTCKVHLTDVLITGSVRGIKILAGRLEKQPFGLACLGAELRLALNRYISKNNDSIKVMGILNVTPDSFSDGGLCYSNSGLNTCAVAGRVSQIVCEGGSYIDIGGVSTRPSVQGGEECLADLDEELKRVIPAVEIALDMTRQTDIKISVDTFRYEVAKKCLSMGVHFINDQLAGSDERIFSLCAESGCSMCIMHHSNDGSADIMDQIHRFFEMKIELLLKKGVCLEKIFIDPGFGFAKSLKENYTVLNNLHELRSFGCGILAGVSRKSMLGFVTQRQTDERLAATICAESIAMVNGADIIRTHNVATCADAVKLIRGSRTVYMVISILGIVLLLGISRFIGLRTTSWLISNFTGYLFILIIVVFQPELRRALLAIGESNLFGVGKKSTGKMMEEIVRACALLANRQIGALIVFERKIDLTNVVTLGQYIDGEVSRDLLLSIFIPYSPMHDGAVIINGTRLTYAGCILPLTKREDIDKQYGTRHRAAIGITEESDAVVIVVSEERGSVSVVSAGTIYGELTSEALRNKLSELLVIDKGDENRDTVVSIPIELYDEEEGYIAFSKPKSISVKLSGPQAFIPKAKNARLLVSLKNMPAGKNYVELTAKNIKAVGLEVVEISPDIVEVEIVKTIKKDKKVLPVLSGEPAKGYKISKIEVTPFSVEVEGSYSDVSLIDMIKTAEINVAGINDTESFNIGLLTYHGIKNIIPNRVKVVVTVSEDIVTESLLVKPKCMNGTSYSYELPGVTVTYKGRSDLLDSVFIGNIVELDCSLIGSKQKVPVKTVPPDDNNVQLISVQPAYLEFPLSD</sequence>
<dbReference type="GO" id="GO:0046872">
    <property type="term" value="F:metal ion binding"/>
    <property type="evidence" value="ECO:0007669"/>
    <property type="project" value="UniProtKB-KW"/>
</dbReference>
<dbReference type="InterPro" id="IPR000489">
    <property type="entry name" value="Pterin-binding_dom"/>
</dbReference>
<evidence type="ECO:0000256" key="7">
    <source>
        <dbReference type="ARBA" id="ARBA00022679"/>
    </source>
</evidence>
<keyword evidence="7" id="KW-0808">Transferase</keyword>
<keyword evidence="16 17" id="KW-0472">Membrane</keyword>
<evidence type="ECO:0000256" key="10">
    <source>
        <dbReference type="ARBA" id="ARBA00022723"/>
    </source>
</evidence>
<evidence type="ECO:0000259" key="19">
    <source>
        <dbReference type="PROSITE" id="PS51794"/>
    </source>
</evidence>
<keyword evidence="15 17" id="KW-1133">Transmembrane helix</keyword>
<reference evidence="20 21" key="1">
    <citation type="submission" date="2024-07" db="EMBL/GenBank/DDBJ databases">
        <title>Chromosome-level genome assembly of the water stick insect Ranatra chinensis (Heteroptera: Nepidae).</title>
        <authorList>
            <person name="Liu X."/>
        </authorList>
    </citation>
    <scope>NUCLEOTIDE SEQUENCE [LARGE SCALE GENOMIC DNA]</scope>
    <source>
        <strain evidence="20">Cailab_2021Rc</strain>
        <tissue evidence="20">Muscle</tissue>
    </source>
</reference>
<comment type="catalytic activity">
    <reaction evidence="1">
        <text>(7,8-dihydropterin-6-yl)methyl diphosphate + 4-aminobenzoate = 7,8-dihydropteroate + diphosphate</text>
        <dbReference type="Rhea" id="RHEA:19949"/>
        <dbReference type="ChEBI" id="CHEBI:17836"/>
        <dbReference type="ChEBI" id="CHEBI:17839"/>
        <dbReference type="ChEBI" id="CHEBI:33019"/>
        <dbReference type="ChEBI" id="CHEBI:72950"/>
        <dbReference type="EC" id="2.5.1.15"/>
    </reaction>
</comment>
<dbReference type="EMBL" id="JBFDAA010000024">
    <property type="protein sequence ID" value="KAL1110076.1"/>
    <property type="molecule type" value="Genomic_DNA"/>
</dbReference>
<dbReference type="EC" id="2.5.1.15" evidence="5"/>
<dbReference type="GO" id="GO:0046656">
    <property type="term" value="P:folic acid biosynthetic process"/>
    <property type="evidence" value="ECO:0007669"/>
    <property type="project" value="UniProtKB-KW"/>
</dbReference>
<evidence type="ECO:0000313" key="21">
    <source>
        <dbReference type="Proteomes" id="UP001558652"/>
    </source>
</evidence>
<evidence type="ECO:0000256" key="3">
    <source>
        <dbReference type="ARBA" id="ARBA00001946"/>
    </source>
</evidence>
<feature type="domain" description="DAC" evidence="19">
    <location>
        <begin position="438"/>
        <end position="594"/>
    </location>
</feature>
<keyword evidence="11" id="KW-0547">Nucleotide-binding</keyword>
<dbReference type="Pfam" id="PF00809">
    <property type="entry name" value="Pterin_bind"/>
    <property type="match status" value="1"/>
</dbReference>
<evidence type="ECO:0000256" key="17">
    <source>
        <dbReference type="SAM" id="Phobius"/>
    </source>
</evidence>
<comment type="pathway">
    <text evidence="4">Cofactor biosynthesis; tetrahydrofolate biosynthesis; 7,8-dihydrofolate from 2-amino-4-hydroxy-6-hydroxymethyl-7,8-dihydropteridine diphosphate and 4-aminobenzoate: step 1/2.</text>
</comment>
<keyword evidence="10" id="KW-0479">Metal-binding</keyword>
<keyword evidence="8 17" id="KW-0812">Transmembrane</keyword>
<dbReference type="GO" id="GO:0016779">
    <property type="term" value="F:nucleotidyltransferase activity"/>
    <property type="evidence" value="ECO:0007669"/>
    <property type="project" value="UniProtKB-KW"/>
</dbReference>
<dbReference type="GO" id="GO:0005524">
    <property type="term" value="F:ATP binding"/>
    <property type="evidence" value="ECO:0007669"/>
    <property type="project" value="UniProtKB-KW"/>
</dbReference>
<comment type="caution">
    <text evidence="20">The sequence shown here is derived from an EMBL/GenBank/DDBJ whole genome shotgun (WGS) entry which is preliminary data.</text>
</comment>
<evidence type="ECO:0000256" key="12">
    <source>
        <dbReference type="ARBA" id="ARBA00022840"/>
    </source>
</evidence>
<keyword evidence="14" id="KW-0289">Folate biosynthesis</keyword>
<dbReference type="FunFam" id="3.40.1700.10:FF:000002">
    <property type="entry name" value="Diadenylate cyclase"/>
    <property type="match status" value="1"/>
</dbReference>
<evidence type="ECO:0000256" key="2">
    <source>
        <dbReference type="ARBA" id="ARBA00000198"/>
    </source>
</evidence>
<dbReference type="Proteomes" id="UP001558652">
    <property type="component" value="Unassembled WGS sequence"/>
</dbReference>
<dbReference type="PANTHER" id="PTHR20941:SF1">
    <property type="entry name" value="FOLIC ACID SYNTHESIS PROTEIN FOL1"/>
    <property type="match status" value="1"/>
</dbReference>
<keyword evidence="13" id="KW-0460">Magnesium</keyword>
<dbReference type="Gene3D" id="2.170.120.40">
    <property type="entry name" value="YbbR-like domain"/>
    <property type="match status" value="1"/>
</dbReference>
<comment type="catalytic activity">
    <reaction evidence="2">
        <text>6-hydroxymethyl-7,8-dihydropterin + ATP = (7,8-dihydropterin-6-yl)methyl diphosphate + AMP + H(+)</text>
        <dbReference type="Rhea" id="RHEA:11412"/>
        <dbReference type="ChEBI" id="CHEBI:15378"/>
        <dbReference type="ChEBI" id="CHEBI:30616"/>
        <dbReference type="ChEBI" id="CHEBI:44841"/>
        <dbReference type="ChEBI" id="CHEBI:72950"/>
        <dbReference type="ChEBI" id="CHEBI:456215"/>
        <dbReference type="EC" id="2.7.6.3"/>
    </reaction>
</comment>
<evidence type="ECO:0000259" key="18">
    <source>
        <dbReference type="PROSITE" id="PS50972"/>
    </source>
</evidence>
<evidence type="ECO:0000256" key="9">
    <source>
        <dbReference type="ARBA" id="ARBA00022695"/>
    </source>
</evidence>
<feature type="transmembrane region" description="Helical" evidence="17">
    <location>
        <begin position="394"/>
        <end position="413"/>
    </location>
</feature>
<dbReference type="SUPFAM" id="SSF143597">
    <property type="entry name" value="YojJ-like"/>
    <property type="match status" value="1"/>
</dbReference>
<dbReference type="GO" id="GO:0003848">
    <property type="term" value="F:2-amino-4-hydroxy-6-hydroxymethyldihydropteridine diphosphokinase activity"/>
    <property type="evidence" value="ECO:0007669"/>
    <property type="project" value="UniProtKB-EC"/>
</dbReference>
<dbReference type="AlphaFoldDB" id="A0ABD0XSB0"/>
<organism evidence="20 21">
    <name type="scientific">Ranatra chinensis</name>
    <dbReference type="NCBI Taxonomy" id="642074"/>
    <lineage>
        <taxon>Eukaryota</taxon>
        <taxon>Metazoa</taxon>
        <taxon>Ecdysozoa</taxon>
        <taxon>Arthropoda</taxon>
        <taxon>Hexapoda</taxon>
        <taxon>Insecta</taxon>
        <taxon>Pterygota</taxon>
        <taxon>Neoptera</taxon>
        <taxon>Paraneoptera</taxon>
        <taxon>Hemiptera</taxon>
        <taxon>Heteroptera</taxon>
        <taxon>Panheteroptera</taxon>
        <taxon>Nepomorpha</taxon>
        <taxon>Nepidae</taxon>
        <taxon>Ranatrinae</taxon>
        <taxon>Ranatra</taxon>
    </lineage>
</organism>
<keyword evidence="12" id="KW-0067">ATP-binding</keyword>
<evidence type="ECO:0000256" key="8">
    <source>
        <dbReference type="ARBA" id="ARBA00022692"/>
    </source>
</evidence>
<dbReference type="Gene3D" id="3.40.1700.10">
    <property type="entry name" value="DNA integrity scanning protein, DisA, N-terminal domain"/>
    <property type="match status" value="1"/>
</dbReference>
<evidence type="ECO:0000256" key="16">
    <source>
        <dbReference type="ARBA" id="ARBA00023136"/>
    </source>
</evidence>
<dbReference type="InterPro" id="IPR003390">
    <property type="entry name" value="DNA_integrity_scan_DisA_N"/>
</dbReference>
<dbReference type="InterPro" id="IPR011005">
    <property type="entry name" value="Dihydropteroate_synth-like_sf"/>
</dbReference>
<dbReference type="InterPro" id="IPR034701">
    <property type="entry name" value="CdaA"/>
</dbReference>
<dbReference type="HAMAP" id="MF_01499">
    <property type="entry name" value="DacA"/>
    <property type="match status" value="1"/>
</dbReference>
<feature type="domain" description="Pterin-binding" evidence="18">
    <location>
        <begin position="129"/>
        <end position="386"/>
    </location>
</feature>
<name>A0ABD0XSB0_9HEMI</name>
<keyword evidence="9" id="KW-0548">Nucleotidyltransferase</keyword>
<dbReference type="NCBIfam" id="TIGR01496">
    <property type="entry name" value="DHPS"/>
    <property type="match status" value="1"/>
</dbReference>
<accession>A0ABD0XSB0</accession>
<evidence type="ECO:0000256" key="14">
    <source>
        <dbReference type="ARBA" id="ARBA00022909"/>
    </source>
</evidence>
<protein>
    <recommendedName>
        <fullName evidence="5">dihydropteroate synthase</fullName>
        <ecNumber evidence="5">2.5.1.15</ecNumber>
    </recommendedName>
</protein>
<gene>
    <name evidence="20" type="ORF">AAG570_014032</name>
</gene>
<dbReference type="CDD" id="cd00739">
    <property type="entry name" value="DHPS"/>
    <property type="match status" value="1"/>
</dbReference>
<dbReference type="Gene3D" id="2.170.120.30">
    <property type="match status" value="1"/>
</dbReference>
<evidence type="ECO:0000256" key="11">
    <source>
        <dbReference type="ARBA" id="ARBA00022741"/>
    </source>
</evidence>
<evidence type="ECO:0000256" key="15">
    <source>
        <dbReference type="ARBA" id="ARBA00022989"/>
    </source>
</evidence>
<keyword evidence="6" id="KW-1003">Cell membrane</keyword>
<dbReference type="InterPro" id="IPR012505">
    <property type="entry name" value="YbbR"/>
</dbReference>
<dbReference type="PROSITE" id="PS00792">
    <property type="entry name" value="DHPS_1"/>
    <property type="match status" value="1"/>
</dbReference>
<dbReference type="InterPro" id="IPR045031">
    <property type="entry name" value="DHP_synth-like"/>
</dbReference>
<dbReference type="SUPFAM" id="SSF51717">
    <property type="entry name" value="Dihydropteroate synthetase-like"/>
    <property type="match status" value="1"/>
</dbReference>
<proteinExistence type="inferred from homology"/>
<evidence type="ECO:0000256" key="4">
    <source>
        <dbReference type="ARBA" id="ARBA00004763"/>
    </source>
</evidence>
<dbReference type="InterPro" id="IPR036888">
    <property type="entry name" value="DNA_integrity_DisA_N_sf"/>
</dbReference>
<evidence type="ECO:0000256" key="5">
    <source>
        <dbReference type="ARBA" id="ARBA00012458"/>
    </source>
</evidence>
<dbReference type="Pfam" id="PF02457">
    <property type="entry name" value="DAC"/>
    <property type="match status" value="1"/>
</dbReference>